<reference evidence="1" key="1">
    <citation type="submission" date="2020-06" db="EMBL/GenBank/DDBJ databases">
        <title>Characterization of fructooligosaccharide metabolism and fructooligosaccharide-degrading enzymes in human commensal butyrate producers.</title>
        <authorList>
            <person name="Tanno H."/>
            <person name="Fujii T."/>
            <person name="Hirano K."/>
            <person name="Maeno S."/>
            <person name="Tonozuka T."/>
            <person name="Sakamoto M."/>
            <person name="Ohkuma M."/>
            <person name="Tochio T."/>
            <person name="Endo A."/>
        </authorList>
    </citation>
    <scope>NUCLEOTIDE SEQUENCE</scope>
    <source>
        <strain evidence="1">JCM 31265</strain>
    </source>
</reference>
<proteinExistence type="predicted"/>
<gene>
    <name evidence="1" type="ORF">COEU31_07240</name>
</gene>
<dbReference type="EMBL" id="BLYL01000003">
    <property type="protein sequence ID" value="GFO93678.1"/>
    <property type="molecule type" value="Genomic_DNA"/>
</dbReference>
<organism evidence="1 2">
    <name type="scientific">Coprococcus eutactus</name>
    <dbReference type="NCBI Taxonomy" id="33043"/>
    <lineage>
        <taxon>Bacteria</taxon>
        <taxon>Bacillati</taxon>
        <taxon>Bacillota</taxon>
        <taxon>Clostridia</taxon>
        <taxon>Lachnospirales</taxon>
        <taxon>Lachnospiraceae</taxon>
        <taxon>Coprococcus</taxon>
    </lineage>
</organism>
<evidence type="ECO:0000313" key="1">
    <source>
        <dbReference type="EMBL" id="GFO93678.1"/>
    </source>
</evidence>
<name>A0AAI9NXJ5_9FIRM</name>
<dbReference type="Proteomes" id="UP000660047">
    <property type="component" value="Unassembled WGS sequence"/>
</dbReference>
<accession>A0AAI9NXJ5</accession>
<protein>
    <submittedName>
        <fullName evidence="1">Uncharacterized protein</fullName>
    </submittedName>
</protein>
<dbReference type="AlphaFoldDB" id="A0AAI9NXJ5"/>
<comment type="caution">
    <text evidence="1">The sequence shown here is derived from an EMBL/GenBank/DDBJ whole genome shotgun (WGS) entry which is preliminary data.</text>
</comment>
<evidence type="ECO:0000313" key="2">
    <source>
        <dbReference type="Proteomes" id="UP000660047"/>
    </source>
</evidence>
<sequence>MSNFELDRAQMEGAGSELARMFINVGITTAQLKGSQWLLNDNSPTSQAIRNRLGTLTGKMAREAMNVGYLNGYNQKVIREVQAAELKAYMDMMNYDEAIKDLLTKAAGIIGITSKNIKGVKDLIDKVKKAYKNATDKIVDKTSIKGNWNAEATYKKGEYKYENGSVKVNGAYKLGDAEAHASYSGGLFKTDKNGNLVLDPRFTAAAGASATLFTAAGAASIGNDMLGAGVSGDITVGRVAAEIGASTGLFDKDGNFSPSAHVNASAEAILLDASAEGHATVLGVEAKGKASINIGAGAHAKVDIGDGKISADIGASLGIGFSLKFEVDYSKALGFVKGASSGFSKTIKGGASKSVGRIFNRWF</sequence>